<accession>A0A7S2RF46</accession>
<evidence type="ECO:0008006" key="5">
    <source>
        <dbReference type="Google" id="ProtNLM"/>
    </source>
</evidence>
<comment type="similarity">
    <text evidence="1">Belongs to the PhzF family.</text>
</comment>
<dbReference type="Pfam" id="PF02567">
    <property type="entry name" value="PhzC-PhzF"/>
    <property type="match status" value="1"/>
</dbReference>
<dbReference type="GO" id="GO:0016853">
    <property type="term" value="F:isomerase activity"/>
    <property type="evidence" value="ECO:0007669"/>
    <property type="project" value="UniProtKB-KW"/>
</dbReference>
<gene>
    <name evidence="4" type="ORF">RMAR1173_LOCUS3901</name>
</gene>
<dbReference type="PANTHER" id="PTHR13774:SF17">
    <property type="entry name" value="PHENAZINE BIOSYNTHESIS-LIKE DOMAIN-CONTAINING PROTEIN"/>
    <property type="match status" value="1"/>
</dbReference>
<dbReference type="AlphaFoldDB" id="A0A7S2RF46"/>
<organism evidence="4">
    <name type="scientific">Rhizochromulina marina</name>
    <dbReference type="NCBI Taxonomy" id="1034831"/>
    <lineage>
        <taxon>Eukaryota</taxon>
        <taxon>Sar</taxon>
        <taxon>Stramenopiles</taxon>
        <taxon>Ochrophyta</taxon>
        <taxon>Dictyochophyceae</taxon>
        <taxon>Rhizochromulinales</taxon>
        <taxon>Rhizochromulina</taxon>
    </lineage>
</organism>
<reference evidence="4" key="1">
    <citation type="submission" date="2021-01" db="EMBL/GenBank/DDBJ databases">
        <authorList>
            <person name="Corre E."/>
            <person name="Pelletier E."/>
            <person name="Niang G."/>
            <person name="Scheremetjew M."/>
            <person name="Finn R."/>
            <person name="Kale V."/>
            <person name="Holt S."/>
            <person name="Cochrane G."/>
            <person name="Meng A."/>
            <person name="Brown T."/>
            <person name="Cohen L."/>
        </authorList>
    </citation>
    <scope>NUCLEOTIDE SEQUENCE</scope>
    <source>
        <strain evidence="4">CCMP1243</strain>
    </source>
</reference>
<protein>
    <recommendedName>
        <fullName evidence="5">Phenazine biosynthesis-like domain-containing protein</fullName>
    </recommendedName>
</protein>
<dbReference type="NCBIfam" id="TIGR00654">
    <property type="entry name" value="PhzF_family"/>
    <property type="match status" value="1"/>
</dbReference>
<dbReference type="PIRSF" id="PIRSF016184">
    <property type="entry name" value="PhzC_PhzF"/>
    <property type="match status" value="1"/>
</dbReference>
<name>A0A7S2RF46_9STRA</name>
<dbReference type="GO" id="GO:0005737">
    <property type="term" value="C:cytoplasm"/>
    <property type="evidence" value="ECO:0007669"/>
    <property type="project" value="TreeGrafter"/>
</dbReference>
<dbReference type="Gene3D" id="3.10.310.10">
    <property type="entry name" value="Diaminopimelate Epimerase, Chain A, domain 1"/>
    <property type="match status" value="2"/>
</dbReference>
<evidence type="ECO:0000256" key="1">
    <source>
        <dbReference type="ARBA" id="ARBA00008270"/>
    </source>
</evidence>
<proteinExistence type="inferred from homology"/>
<feature type="active site" evidence="3">
    <location>
        <position position="56"/>
    </location>
</feature>
<evidence type="ECO:0000256" key="3">
    <source>
        <dbReference type="PIRSR" id="PIRSR016184-1"/>
    </source>
</evidence>
<dbReference type="SUPFAM" id="SSF54506">
    <property type="entry name" value="Diaminopimelate epimerase-like"/>
    <property type="match status" value="1"/>
</dbReference>
<dbReference type="InterPro" id="IPR003719">
    <property type="entry name" value="Phenazine_PhzF-like"/>
</dbReference>
<evidence type="ECO:0000313" key="4">
    <source>
        <dbReference type="EMBL" id="CAD9669236.1"/>
    </source>
</evidence>
<sequence length="307" mass="32212">MRSVGRGLARVPFFQVDSFAGSPLEGNPAAVLLLPPDLRLPDALLCRIAAENNLSETAFVQPLDASPGAAFSAGPAFGLRWFTPIREVKLCGHGTLAAAAAVFAVGNPHSTLRFQTLSGELSSSLKDGAIALDFPVNPGSPCSAATLPDLDSIVAAVLYESDLQVEDVVYSQATSKLVVRVAGSGEAPLRRLRPASSQLLDAHDGSQVTGVSVTSAGEGAYDFFSRYFAPWNGIPEDPVNGSSHTILAPYWSQLLGNRPQLRARQASPRGGDLDLELLPDANRVNISGPASIVIEGTMLIPANEDEA</sequence>
<dbReference type="PANTHER" id="PTHR13774">
    <property type="entry name" value="PHENAZINE BIOSYNTHESIS PROTEIN"/>
    <property type="match status" value="1"/>
</dbReference>
<evidence type="ECO:0000256" key="2">
    <source>
        <dbReference type="ARBA" id="ARBA00023235"/>
    </source>
</evidence>
<dbReference type="EMBL" id="HBHJ01005924">
    <property type="protein sequence ID" value="CAD9669236.1"/>
    <property type="molecule type" value="Transcribed_RNA"/>
</dbReference>
<keyword evidence="2" id="KW-0413">Isomerase</keyword>